<keyword evidence="3" id="KW-1185">Reference proteome</keyword>
<comment type="caution">
    <text evidence="2">The sequence shown here is derived from an EMBL/GenBank/DDBJ whole genome shotgun (WGS) entry which is preliminary data.</text>
</comment>
<evidence type="ECO:0000313" key="2">
    <source>
        <dbReference type="EMBL" id="NNH02540.1"/>
    </source>
</evidence>
<dbReference type="AlphaFoldDB" id="A0A7Y2LXG4"/>
<dbReference type="RefSeq" id="WP_167041183.1">
    <property type="nucleotide sequence ID" value="NZ_BAAANA010000003.1"/>
</dbReference>
<dbReference type="Pfam" id="PF04954">
    <property type="entry name" value="SIP"/>
    <property type="match status" value="1"/>
</dbReference>
<dbReference type="Proteomes" id="UP000543598">
    <property type="component" value="Unassembled WGS sequence"/>
</dbReference>
<dbReference type="InterPro" id="IPR039374">
    <property type="entry name" value="SIP_fam"/>
</dbReference>
<organism evidence="2 3">
    <name type="scientific">Microbacterium ulmi</name>
    <dbReference type="NCBI Taxonomy" id="179095"/>
    <lineage>
        <taxon>Bacteria</taxon>
        <taxon>Bacillati</taxon>
        <taxon>Actinomycetota</taxon>
        <taxon>Actinomycetes</taxon>
        <taxon>Micrococcales</taxon>
        <taxon>Microbacteriaceae</taxon>
        <taxon>Microbacterium</taxon>
    </lineage>
</organism>
<proteinExistence type="predicted"/>
<dbReference type="InterPro" id="IPR013113">
    <property type="entry name" value="SIP_FAD-bd"/>
</dbReference>
<dbReference type="SUPFAM" id="SSF63380">
    <property type="entry name" value="Riboflavin synthase domain-like"/>
    <property type="match status" value="1"/>
</dbReference>
<protein>
    <submittedName>
        <fullName evidence="2">Siderophore-interacting protein</fullName>
    </submittedName>
</protein>
<sequence length="273" mass="29816">MTTRAHSGARRVPHPLYSRTLVVRETAELSPTMRRVLFDLPAEIPLIPVLSLAPADHVKLVFPDEDGGALRLPTVVEDRLVRPDGPPPVVRDYTVRAVDETTRVLTLDFVTHAHGPAGRWASRAVAGDVLGCLGPRGSFVFPGDYDRYLLGADETALPALARWLEEAPRTARVDAVVEVPDAASEQSLPRHPGAFVRWAHRDRGETLVSALAALDEGGDETFVWVAGEATQLVGLRRMLVRERGADKGRVDIDGYWKSGVAGLDHHLPLDESE</sequence>
<accession>A0A7Y2LXG4</accession>
<dbReference type="InterPro" id="IPR039261">
    <property type="entry name" value="FNR_nucleotide-bd"/>
</dbReference>
<dbReference type="PANTHER" id="PTHR30157:SF0">
    <property type="entry name" value="NADPH-DEPENDENT FERRIC-CHELATE REDUCTASE"/>
    <property type="match status" value="1"/>
</dbReference>
<feature type="domain" description="FAD-binding FR-type" evidence="1">
    <location>
        <begin position="16"/>
        <end position="142"/>
    </location>
</feature>
<dbReference type="GO" id="GO:0016491">
    <property type="term" value="F:oxidoreductase activity"/>
    <property type="evidence" value="ECO:0007669"/>
    <property type="project" value="InterPro"/>
</dbReference>
<dbReference type="Gene3D" id="3.40.50.80">
    <property type="entry name" value="Nucleotide-binding domain of ferredoxin-NADP reductase (FNR) module"/>
    <property type="match status" value="1"/>
</dbReference>
<evidence type="ECO:0000259" key="1">
    <source>
        <dbReference type="PROSITE" id="PS51384"/>
    </source>
</evidence>
<dbReference type="CDD" id="cd06193">
    <property type="entry name" value="siderophore_interacting"/>
    <property type="match status" value="1"/>
</dbReference>
<gene>
    <name evidence="2" type="ORF">HLA99_01485</name>
</gene>
<dbReference type="EMBL" id="JABEMB010000001">
    <property type="protein sequence ID" value="NNH02540.1"/>
    <property type="molecule type" value="Genomic_DNA"/>
</dbReference>
<evidence type="ECO:0000313" key="3">
    <source>
        <dbReference type="Proteomes" id="UP000543598"/>
    </source>
</evidence>
<dbReference type="InterPro" id="IPR007037">
    <property type="entry name" value="SIP_rossman_dom"/>
</dbReference>
<dbReference type="PROSITE" id="PS51384">
    <property type="entry name" value="FAD_FR"/>
    <property type="match status" value="1"/>
</dbReference>
<dbReference type="InterPro" id="IPR017938">
    <property type="entry name" value="Riboflavin_synthase-like_b-brl"/>
</dbReference>
<dbReference type="InterPro" id="IPR017927">
    <property type="entry name" value="FAD-bd_FR_type"/>
</dbReference>
<dbReference type="Gene3D" id="2.40.30.10">
    <property type="entry name" value="Translation factors"/>
    <property type="match status" value="1"/>
</dbReference>
<name>A0A7Y2LXG4_9MICO</name>
<dbReference type="PANTHER" id="PTHR30157">
    <property type="entry name" value="FERRIC REDUCTASE, NADPH-DEPENDENT"/>
    <property type="match status" value="1"/>
</dbReference>
<reference evidence="2 3" key="1">
    <citation type="submission" date="2020-05" db="EMBL/GenBank/DDBJ databases">
        <title>MicrobeNet Type strains.</title>
        <authorList>
            <person name="Nicholson A.C."/>
        </authorList>
    </citation>
    <scope>NUCLEOTIDE SEQUENCE [LARGE SCALE GENOMIC DNA]</scope>
    <source>
        <strain evidence="2 3">JCM 14282</strain>
    </source>
</reference>
<dbReference type="Pfam" id="PF08021">
    <property type="entry name" value="FAD_binding_9"/>
    <property type="match status" value="1"/>
</dbReference>